<accession>A0A0V0QRA1</accession>
<protein>
    <submittedName>
        <fullName evidence="1">Uncharacterized protein</fullName>
    </submittedName>
</protein>
<dbReference type="OrthoDB" id="427224at2759"/>
<evidence type="ECO:0000313" key="1">
    <source>
        <dbReference type="EMBL" id="KRX04803.1"/>
    </source>
</evidence>
<name>A0A0V0QRA1_PSEPJ</name>
<organism evidence="1 2">
    <name type="scientific">Pseudocohnilembus persalinus</name>
    <name type="common">Ciliate</name>
    <dbReference type="NCBI Taxonomy" id="266149"/>
    <lineage>
        <taxon>Eukaryota</taxon>
        <taxon>Sar</taxon>
        <taxon>Alveolata</taxon>
        <taxon>Ciliophora</taxon>
        <taxon>Intramacronucleata</taxon>
        <taxon>Oligohymenophorea</taxon>
        <taxon>Scuticociliatia</taxon>
        <taxon>Philasterida</taxon>
        <taxon>Pseudocohnilembidae</taxon>
        <taxon>Pseudocohnilembus</taxon>
    </lineage>
</organism>
<proteinExistence type="predicted"/>
<gene>
    <name evidence="1" type="ORF">PPERSA_06437</name>
</gene>
<dbReference type="Proteomes" id="UP000054937">
    <property type="component" value="Unassembled WGS sequence"/>
</dbReference>
<sequence length="354" mass="40521">MAIKSSKNSAVTQIQKQPVKKNGKLQLISTNDKENENLKLDGLIITVQDNSTYDALYQTVKQEAEEGCQIKVYQIDSQFLVSKIYPALQNFDEFLQKNQLKDEEKIFFDEFFTIDPEDLVVNFECCSGCSQNSFGISDFTTKLKAIKLLLDKGYFLMFSDFSLIALIKFWDENLLGPNPFKQIGTTSSQFKLLFEKQKLIDSPSAQLEKVGDLSQDDFLYCHAMGGTICYTVDQKKADNKFYNTEILTVVQDISHKSHYIQSGKYEGIAGHVLLTYPSKGKILTSMGHWIELMKLETSEQKLFDIAERDYGKQYAENLKQEYDQSENKQDYLSKKAVKFVQQSAPSRNKKTKKA</sequence>
<dbReference type="AlphaFoldDB" id="A0A0V0QRA1"/>
<evidence type="ECO:0000313" key="2">
    <source>
        <dbReference type="Proteomes" id="UP000054937"/>
    </source>
</evidence>
<dbReference type="InParanoid" id="A0A0V0QRA1"/>
<dbReference type="EMBL" id="LDAU01000110">
    <property type="protein sequence ID" value="KRX04803.1"/>
    <property type="molecule type" value="Genomic_DNA"/>
</dbReference>
<keyword evidence="2" id="KW-1185">Reference proteome</keyword>
<reference evidence="1 2" key="1">
    <citation type="journal article" date="2015" name="Sci. Rep.">
        <title>Genome of the facultative scuticociliatosis pathogen Pseudocohnilembus persalinus provides insight into its virulence through horizontal gene transfer.</title>
        <authorList>
            <person name="Xiong J."/>
            <person name="Wang G."/>
            <person name="Cheng J."/>
            <person name="Tian M."/>
            <person name="Pan X."/>
            <person name="Warren A."/>
            <person name="Jiang C."/>
            <person name="Yuan D."/>
            <person name="Miao W."/>
        </authorList>
    </citation>
    <scope>NUCLEOTIDE SEQUENCE [LARGE SCALE GENOMIC DNA]</scope>
    <source>
        <strain evidence="1">36N120E</strain>
    </source>
</reference>
<comment type="caution">
    <text evidence="1">The sequence shown here is derived from an EMBL/GenBank/DDBJ whole genome shotgun (WGS) entry which is preliminary data.</text>
</comment>